<feature type="binding site" evidence="8">
    <location>
        <position position="57"/>
    </location>
    <ligand>
        <name>Mg(2+)</name>
        <dbReference type="ChEBI" id="CHEBI:18420"/>
    </ligand>
</feature>
<dbReference type="GO" id="GO:0000287">
    <property type="term" value="F:magnesium ion binding"/>
    <property type="evidence" value="ECO:0007669"/>
    <property type="project" value="UniProtKB-UniRule"/>
</dbReference>
<dbReference type="Proteomes" id="UP001221302">
    <property type="component" value="Unassembled WGS sequence"/>
</dbReference>
<evidence type="ECO:0000259" key="9">
    <source>
        <dbReference type="Pfam" id="PF01648"/>
    </source>
</evidence>
<comment type="similarity">
    <text evidence="8">Belongs to the P-Pant transferase superfamily. AcpS family.</text>
</comment>
<dbReference type="InterPro" id="IPR002582">
    <property type="entry name" value="ACPS"/>
</dbReference>
<sequence length="127" mass="14841">MILGLGIDIIEIERIKKSIEKYGELFLNKIFTKEEINYSQNKPNKFQHYAARFAAKEAIYKALSSDTNKVYSWQDVEIYNDKNGLPKVKFYGALKDYLNEKKQIKISMSHSENYVTCVAILYQTNQN</sequence>
<dbReference type="EMBL" id="JARGDL010000004">
    <property type="protein sequence ID" value="MDF1611447.1"/>
    <property type="molecule type" value="Genomic_DNA"/>
</dbReference>
<keyword evidence="4 8" id="KW-0276">Fatty acid metabolism</keyword>
<keyword evidence="3 8" id="KW-0479">Metal-binding</keyword>
<keyword evidence="1 8" id="KW-0444">Lipid biosynthesis</keyword>
<comment type="catalytic activity">
    <reaction evidence="8">
        <text>apo-[ACP] + CoA = holo-[ACP] + adenosine 3',5'-bisphosphate + H(+)</text>
        <dbReference type="Rhea" id="RHEA:12068"/>
        <dbReference type="Rhea" id="RHEA-COMP:9685"/>
        <dbReference type="Rhea" id="RHEA-COMP:9690"/>
        <dbReference type="ChEBI" id="CHEBI:15378"/>
        <dbReference type="ChEBI" id="CHEBI:29999"/>
        <dbReference type="ChEBI" id="CHEBI:57287"/>
        <dbReference type="ChEBI" id="CHEBI:58343"/>
        <dbReference type="ChEBI" id="CHEBI:64479"/>
        <dbReference type="EC" id="2.7.8.7"/>
    </reaction>
</comment>
<accession>A0AAE3TDI4</accession>
<feature type="domain" description="4'-phosphopantetheinyl transferase" evidence="9">
    <location>
        <begin position="4"/>
        <end position="118"/>
    </location>
</feature>
<evidence type="ECO:0000256" key="4">
    <source>
        <dbReference type="ARBA" id="ARBA00022832"/>
    </source>
</evidence>
<dbReference type="GO" id="GO:0006633">
    <property type="term" value="P:fatty acid biosynthetic process"/>
    <property type="evidence" value="ECO:0007669"/>
    <property type="project" value="UniProtKB-UniRule"/>
</dbReference>
<gene>
    <name evidence="8 10" type="primary">acpS</name>
    <name evidence="10" type="ORF">P0M35_04740</name>
</gene>
<dbReference type="RefSeq" id="WP_321535214.1">
    <property type="nucleotide sequence ID" value="NZ_JARGDL010000004.1"/>
</dbReference>
<keyword evidence="6 8" id="KW-0443">Lipid metabolism</keyword>
<dbReference type="InterPro" id="IPR037143">
    <property type="entry name" value="4-PPantetheinyl_Trfase_dom_sf"/>
</dbReference>
<comment type="function">
    <text evidence="8">Transfers the 4'-phosphopantetheine moiety from coenzyme A to a Ser of acyl-carrier-protein.</text>
</comment>
<dbReference type="Gene3D" id="3.90.470.20">
    <property type="entry name" value="4'-phosphopantetheinyl transferase domain"/>
    <property type="match status" value="1"/>
</dbReference>
<dbReference type="InterPro" id="IPR004568">
    <property type="entry name" value="Ppantetheine-prot_Trfase_dom"/>
</dbReference>
<dbReference type="Pfam" id="PF01648">
    <property type="entry name" value="ACPS"/>
    <property type="match status" value="1"/>
</dbReference>
<dbReference type="EC" id="2.7.8.7" evidence="8"/>
<evidence type="ECO:0000256" key="7">
    <source>
        <dbReference type="ARBA" id="ARBA00023160"/>
    </source>
</evidence>
<evidence type="ECO:0000256" key="5">
    <source>
        <dbReference type="ARBA" id="ARBA00022842"/>
    </source>
</evidence>
<reference evidence="10" key="1">
    <citation type="submission" date="2023-03" db="EMBL/GenBank/DDBJ databases">
        <title>Stygiobacter electus gen. nov., sp. nov., facultatively anaerobic thermotolerant bacterium of the class Ignavibacteria from a well of Yessentuki mineral water deposit.</title>
        <authorList>
            <person name="Podosokorskaya O.A."/>
            <person name="Elcheninov A.G."/>
            <person name="Petrova N.F."/>
            <person name="Zavarzina D.G."/>
            <person name="Kublanov I.V."/>
            <person name="Merkel A.Y."/>
        </authorList>
    </citation>
    <scope>NUCLEOTIDE SEQUENCE</scope>
    <source>
        <strain evidence="10">09-Me</strain>
    </source>
</reference>
<evidence type="ECO:0000313" key="11">
    <source>
        <dbReference type="Proteomes" id="UP001221302"/>
    </source>
</evidence>
<dbReference type="SUPFAM" id="SSF56214">
    <property type="entry name" value="4'-phosphopantetheinyl transferase"/>
    <property type="match status" value="1"/>
</dbReference>
<keyword evidence="2 8" id="KW-0808">Transferase</keyword>
<dbReference type="AlphaFoldDB" id="A0AAE3TDI4"/>
<keyword evidence="11" id="KW-1185">Reference proteome</keyword>
<dbReference type="InterPro" id="IPR008278">
    <property type="entry name" value="4-PPantetheinyl_Trfase_dom"/>
</dbReference>
<dbReference type="HAMAP" id="MF_00101">
    <property type="entry name" value="AcpS"/>
    <property type="match status" value="1"/>
</dbReference>
<evidence type="ECO:0000256" key="3">
    <source>
        <dbReference type="ARBA" id="ARBA00022723"/>
    </source>
</evidence>
<name>A0AAE3TDI4_9BACT</name>
<dbReference type="NCBIfam" id="TIGR00516">
    <property type="entry name" value="acpS"/>
    <property type="match status" value="1"/>
</dbReference>
<evidence type="ECO:0000313" key="10">
    <source>
        <dbReference type="EMBL" id="MDF1611447.1"/>
    </source>
</evidence>
<keyword evidence="5 8" id="KW-0460">Magnesium</keyword>
<dbReference type="GO" id="GO:0005737">
    <property type="term" value="C:cytoplasm"/>
    <property type="evidence" value="ECO:0007669"/>
    <property type="project" value="UniProtKB-SubCell"/>
</dbReference>
<protein>
    <recommendedName>
        <fullName evidence="8">Holo-[acyl-carrier-protein] synthase</fullName>
        <shortName evidence="8">Holo-ACP synthase</shortName>
        <ecNumber evidence="8">2.7.8.7</ecNumber>
    </recommendedName>
    <alternativeName>
        <fullName evidence="8">4'-phosphopantetheinyl transferase AcpS</fullName>
    </alternativeName>
</protein>
<comment type="subcellular location">
    <subcellularLocation>
        <location evidence="8">Cytoplasm</location>
    </subcellularLocation>
</comment>
<dbReference type="GO" id="GO:0008897">
    <property type="term" value="F:holo-[acyl-carrier-protein] synthase activity"/>
    <property type="evidence" value="ECO:0007669"/>
    <property type="project" value="UniProtKB-UniRule"/>
</dbReference>
<evidence type="ECO:0000256" key="8">
    <source>
        <dbReference type="HAMAP-Rule" id="MF_00101"/>
    </source>
</evidence>
<dbReference type="NCBIfam" id="TIGR00556">
    <property type="entry name" value="pantethn_trn"/>
    <property type="match status" value="1"/>
</dbReference>
<evidence type="ECO:0000256" key="6">
    <source>
        <dbReference type="ARBA" id="ARBA00023098"/>
    </source>
</evidence>
<organism evidence="10 11">
    <name type="scientific">Stygiobacter electus</name>
    <dbReference type="NCBI Taxonomy" id="3032292"/>
    <lineage>
        <taxon>Bacteria</taxon>
        <taxon>Pseudomonadati</taxon>
        <taxon>Ignavibacteriota</taxon>
        <taxon>Ignavibacteria</taxon>
        <taxon>Ignavibacteriales</taxon>
        <taxon>Melioribacteraceae</taxon>
        <taxon>Stygiobacter</taxon>
    </lineage>
</organism>
<evidence type="ECO:0000256" key="1">
    <source>
        <dbReference type="ARBA" id="ARBA00022516"/>
    </source>
</evidence>
<proteinExistence type="inferred from homology"/>
<feature type="binding site" evidence="8">
    <location>
        <position position="8"/>
    </location>
    <ligand>
        <name>Mg(2+)</name>
        <dbReference type="ChEBI" id="CHEBI:18420"/>
    </ligand>
</feature>
<evidence type="ECO:0000256" key="2">
    <source>
        <dbReference type="ARBA" id="ARBA00022679"/>
    </source>
</evidence>
<keyword evidence="7 8" id="KW-0275">Fatty acid biosynthesis</keyword>
<comment type="caution">
    <text evidence="10">The sequence shown here is derived from an EMBL/GenBank/DDBJ whole genome shotgun (WGS) entry which is preliminary data.</text>
</comment>
<keyword evidence="8" id="KW-0963">Cytoplasm</keyword>
<comment type="cofactor">
    <cofactor evidence="8">
        <name>Mg(2+)</name>
        <dbReference type="ChEBI" id="CHEBI:18420"/>
    </cofactor>
</comment>